<dbReference type="EMBL" id="NCQP01000001">
    <property type="protein sequence ID" value="OWJ55446.1"/>
    <property type="molecule type" value="Genomic_DNA"/>
</dbReference>
<gene>
    <name evidence="3" type="ORF">Pdsh_01185</name>
    <name evidence="2" type="ORF">Pyrde_0894</name>
</gene>
<dbReference type="Proteomes" id="UP000196694">
    <property type="component" value="Unassembled WGS sequence"/>
</dbReference>
<dbReference type="PATRIC" id="fig|1273541.4.peg.967"/>
<name>A0A0P0N2T5_9CREN</name>
<keyword evidence="5" id="KW-1185">Reference proteome</keyword>
<dbReference type="AlphaFoldDB" id="A0A0P0N2T5"/>
<evidence type="ECO:0000313" key="3">
    <source>
        <dbReference type="EMBL" id="OWJ55446.1"/>
    </source>
</evidence>
<protein>
    <recommendedName>
        <fullName evidence="1">NurA domain-containing protein</fullName>
    </recommendedName>
</protein>
<evidence type="ECO:0000313" key="2">
    <source>
        <dbReference type="EMBL" id="ALL00942.1"/>
    </source>
</evidence>
<reference evidence="3 5" key="2">
    <citation type="submission" date="2017-05" db="EMBL/GenBank/DDBJ databases">
        <title>The draft genome of the hyperthermophilic archaeon 'Pyrodictium delaneyi strain Hulk', an iron and nitrate reducer, reveals the capacity for sulfate reduction.</title>
        <authorList>
            <person name="Demey L.M."/>
            <person name="Miller C."/>
            <person name="Manzella M."/>
            <person name="Reguera G."/>
            <person name="Kashefi K."/>
        </authorList>
    </citation>
    <scope>NUCLEOTIDE SEQUENCE [LARGE SCALE GENOMIC DNA]</scope>
    <source>
        <strain evidence="3 5">Hulk</strain>
    </source>
</reference>
<evidence type="ECO:0000313" key="5">
    <source>
        <dbReference type="Proteomes" id="UP000196694"/>
    </source>
</evidence>
<sequence>MEEGDKLPEPLERKMREMLDVQQSEPELVMRIIEQASRRRRQREALYSVLRRLGPLVYDEMQRRGLLHPVPQPLSGETSYGVDGSRQVVGGRLGRYYIFLSTTLVTLPRGLRSTRINIVFPGVDIIEVVDPTGASIEAAAEAAMMVLETLTLRKLANVEPGLVFIDGPIVDPPARLDPSNSVQAVRELLNAPAEEALRIVEEYHRLRARTLAELVEHGHTVVGLVKRIGQVSMLSSHLAKIGISIDGYMGDEDLVLALTATAKSRGSGVFYTEPIEATSLPQDVYREYRVAGLRVYASYTFSRYTLRPYRIEVAVDQGADPGEVIKRVVAAAHGLTVPGQSYPLPVVLAHEKSRIRRGLAQLVYREVLTRASLPEGDPLADTLKALLVKLDES</sequence>
<dbReference type="Proteomes" id="UP000058613">
    <property type="component" value="Chromosome"/>
</dbReference>
<dbReference type="Pfam" id="PF09376">
    <property type="entry name" value="NurA"/>
    <property type="match status" value="1"/>
</dbReference>
<dbReference type="KEGG" id="pdl:Pyrde_0894"/>
<organism evidence="2 4">
    <name type="scientific">Pyrodictium delaneyi</name>
    <dbReference type="NCBI Taxonomy" id="1273541"/>
    <lineage>
        <taxon>Archaea</taxon>
        <taxon>Thermoproteota</taxon>
        <taxon>Thermoprotei</taxon>
        <taxon>Desulfurococcales</taxon>
        <taxon>Pyrodictiaceae</taxon>
        <taxon>Pyrodictium</taxon>
    </lineage>
</organism>
<dbReference type="GeneID" id="26099231"/>
<evidence type="ECO:0000259" key="1">
    <source>
        <dbReference type="SMART" id="SM00933"/>
    </source>
</evidence>
<feature type="domain" description="NurA" evidence="1">
    <location>
        <begin position="77"/>
        <end position="355"/>
    </location>
</feature>
<dbReference type="RefSeq" id="WP_055408599.1">
    <property type="nucleotide sequence ID" value="NZ_CP013011.1"/>
</dbReference>
<dbReference type="InterPro" id="IPR018977">
    <property type="entry name" value="NurA_domain"/>
</dbReference>
<dbReference type="STRING" id="1273541.Pyrde_0894"/>
<dbReference type="EMBL" id="CP013011">
    <property type="protein sequence ID" value="ALL00942.1"/>
    <property type="molecule type" value="Genomic_DNA"/>
</dbReference>
<accession>A0A0P0N2T5</accession>
<proteinExistence type="predicted"/>
<dbReference type="SMART" id="SM00933">
    <property type="entry name" value="NurA"/>
    <property type="match status" value="1"/>
</dbReference>
<reference evidence="2 4" key="1">
    <citation type="submission" date="2015-10" db="EMBL/GenBank/DDBJ databases">
        <title>Complete genome sequence of hyperthermophilic archaeon Pyrodictium delaneyi Su06.</title>
        <authorList>
            <person name="Jung J.-H."/>
            <person name="Lin J."/>
            <person name="Holden J.F."/>
            <person name="Park C.-S."/>
        </authorList>
    </citation>
    <scope>NUCLEOTIDE SEQUENCE [LARGE SCALE GENOMIC DNA]</scope>
    <source>
        <strain evidence="2 4">Su06</strain>
    </source>
</reference>
<dbReference type="OrthoDB" id="15456at2157"/>
<evidence type="ECO:0000313" key="4">
    <source>
        <dbReference type="Proteomes" id="UP000058613"/>
    </source>
</evidence>